<dbReference type="OMA" id="MRTKPSM"/>
<reference evidence="5" key="2">
    <citation type="submission" date="2021-03" db="UniProtKB">
        <authorList>
            <consortium name="EnsemblPlants"/>
        </authorList>
    </citation>
    <scope>IDENTIFICATION</scope>
</reference>
<feature type="region of interest" description="Disordered" evidence="3">
    <location>
        <begin position="1"/>
        <end position="85"/>
    </location>
</feature>
<feature type="compositionally biased region" description="Low complexity" evidence="3">
    <location>
        <begin position="69"/>
        <end position="85"/>
    </location>
</feature>
<dbReference type="KEGG" id="csav:115716044"/>
<name>A0A803PL30_CANSA</name>
<feature type="region of interest" description="Disordered" evidence="3">
    <location>
        <begin position="103"/>
        <end position="128"/>
    </location>
</feature>
<evidence type="ECO:0000313" key="5">
    <source>
        <dbReference type="EnsemblPlants" id="cds.evm.model.05.1375"/>
    </source>
</evidence>
<gene>
    <name evidence="5" type="primary">LOC115716044</name>
</gene>
<evidence type="ECO:0000256" key="3">
    <source>
        <dbReference type="SAM" id="MobiDB-lite"/>
    </source>
</evidence>
<comment type="similarity">
    <text evidence="1">Belongs to the remorin family.</text>
</comment>
<dbReference type="EMBL" id="UZAU01000533">
    <property type="status" value="NOT_ANNOTATED_CDS"/>
    <property type="molecule type" value="Genomic_DNA"/>
</dbReference>
<dbReference type="Gramene" id="evm.model.05.1375">
    <property type="protein sequence ID" value="cds.evm.model.05.1375"/>
    <property type="gene ID" value="evm.TU.05.1375"/>
</dbReference>
<feature type="compositionally biased region" description="Polar residues" evidence="3">
    <location>
        <begin position="45"/>
        <end position="59"/>
    </location>
</feature>
<reference evidence="5" key="1">
    <citation type="submission" date="2018-11" db="EMBL/GenBank/DDBJ databases">
        <authorList>
            <person name="Grassa J C."/>
        </authorList>
    </citation>
    <scope>NUCLEOTIDE SEQUENCE [LARGE SCALE GENOMIC DNA]</scope>
</reference>
<evidence type="ECO:0000259" key="4">
    <source>
        <dbReference type="Pfam" id="PF03763"/>
    </source>
</evidence>
<evidence type="ECO:0000256" key="1">
    <source>
        <dbReference type="ARBA" id="ARBA00005711"/>
    </source>
</evidence>
<organism evidence="5 6">
    <name type="scientific">Cannabis sativa</name>
    <name type="common">Hemp</name>
    <name type="synonym">Marijuana</name>
    <dbReference type="NCBI Taxonomy" id="3483"/>
    <lineage>
        <taxon>Eukaryota</taxon>
        <taxon>Viridiplantae</taxon>
        <taxon>Streptophyta</taxon>
        <taxon>Embryophyta</taxon>
        <taxon>Tracheophyta</taxon>
        <taxon>Spermatophyta</taxon>
        <taxon>Magnoliopsida</taxon>
        <taxon>eudicotyledons</taxon>
        <taxon>Gunneridae</taxon>
        <taxon>Pentapetalae</taxon>
        <taxon>rosids</taxon>
        <taxon>fabids</taxon>
        <taxon>Rosales</taxon>
        <taxon>Cannabaceae</taxon>
        <taxon>Cannabis</taxon>
    </lineage>
</organism>
<feature type="coiled-coil region" evidence="2">
    <location>
        <begin position="182"/>
        <end position="217"/>
    </location>
</feature>
<dbReference type="InterPro" id="IPR005516">
    <property type="entry name" value="Remorin_C"/>
</dbReference>
<dbReference type="PANTHER" id="PTHR31471">
    <property type="entry name" value="OS02G0116800 PROTEIN"/>
    <property type="match status" value="1"/>
</dbReference>
<keyword evidence="2" id="KW-0175">Coiled coil</keyword>
<dbReference type="RefSeq" id="XP_030500600.1">
    <property type="nucleotide sequence ID" value="XM_030644740.2"/>
</dbReference>
<evidence type="ECO:0000313" key="6">
    <source>
        <dbReference type="Proteomes" id="UP000596661"/>
    </source>
</evidence>
<evidence type="ECO:0000256" key="2">
    <source>
        <dbReference type="SAM" id="Coils"/>
    </source>
</evidence>
<keyword evidence="6" id="KW-1185">Reference proteome</keyword>
<sequence length="294" mass="33205">MINRRLSTRTSIQPTQRTEPHIDAPLTSNLCDNGTPSLPRKFTNSRRTIGKSSDWSLNSPKEDQPESPSPICSSCTSPLSSKTSSSKLNTFFSRLSTESATPRNQSYYVDSDSGKNGRFNDPNPQDKYPLAIEENSVAEEISSQACSLGNFGVSNGESPDYLQHNLMTRPKPYSTFLDEVKKQELEAEVEAWKKTKETELIDKLARKEAAINEWEHKKTSKIVEEMKKFESKLEKKRAKALQKFQKKMNIAKAEANKMTTKARKETIEKISDISKISDTALATKNLKCVRLRFS</sequence>
<proteinExistence type="inferred from homology"/>
<dbReference type="EnsemblPlants" id="evm.model.05.1375">
    <property type="protein sequence ID" value="cds.evm.model.05.1375"/>
    <property type="gene ID" value="evm.TU.05.1375"/>
</dbReference>
<feature type="compositionally biased region" description="Polar residues" evidence="3">
    <location>
        <begin position="8"/>
        <end position="17"/>
    </location>
</feature>
<dbReference type="PANTHER" id="PTHR31471:SF66">
    <property type="entry name" value="CARBOXY-TERMINAL REGION REMORIN"/>
    <property type="match status" value="1"/>
</dbReference>
<feature type="domain" description="Remorin C-terminal" evidence="4">
    <location>
        <begin position="184"/>
        <end position="283"/>
    </location>
</feature>
<protein>
    <recommendedName>
        <fullName evidence="4">Remorin C-terminal domain-containing protein</fullName>
    </recommendedName>
</protein>
<dbReference type="Proteomes" id="UP000596661">
    <property type="component" value="Chromosome 5"/>
</dbReference>
<accession>A0A803PL30</accession>
<dbReference type="OrthoDB" id="1407062at2759"/>
<feature type="compositionally biased region" description="Polar residues" evidence="3">
    <location>
        <begin position="26"/>
        <end position="36"/>
    </location>
</feature>
<dbReference type="AlphaFoldDB" id="A0A803PL30"/>
<dbReference type="Pfam" id="PF03763">
    <property type="entry name" value="Remorin_C"/>
    <property type="match status" value="1"/>
</dbReference>
<dbReference type="GeneID" id="115716044"/>